<evidence type="ECO:0008006" key="7">
    <source>
        <dbReference type="Google" id="ProtNLM"/>
    </source>
</evidence>
<dbReference type="Gene3D" id="3.30.200.20">
    <property type="entry name" value="Phosphorylase Kinase, domain 1"/>
    <property type="match status" value="1"/>
</dbReference>
<keyword evidence="3" id="KW-0418">Kinase</keyword>
<dbReference type="Proteomes" id="UP001432027">
    <property type="component" value="Unassembled WGS sequence"/>
</dbReference>
<name>A0AAV5T3L4_9BILA</name>
<sequence>MIVYRMCDDPDRDGIVLFSSYLPIVDLQRSLVAGVHRGKIILYKSLREGDQLQQPEVLKLGVNILMFKIVDRFQEHLDDFAFTNQIYATESSPLIYIVRNCVEEHRLFTFDTEKMQFHQTLRLRGLMLAHSTFYGTVTSTQLPLTHFAKDVSSGYSSKFFKEFEVNKILGIGGFRCVFEAVNKSDNCKYAVKRVAVGKK</sequence>
<dbReference type="PANTHER" id="PTHR11042:SF91">
    <property type="entry name" value="EUKARYOTIC TRANSLATION INITIATION FACTOR 2-ALPHA KINASE"/>
    <property type="match status" value="1"/>
</dbReference>
<dbReference type="EMBL" id="BTSX01000002">
    <property type="protein sequence ID" value="GMS86301.1"/>
    <property type="molecule type" value="Genomic_DNA"/>
</dbReference>
<evidence type="ECO:0000313" key="5">
    <source>
        <dbReference type="EMBL" id="GMS86301.1"/>
    </source>
</evidence>
<keyword evidence="4" id="KW-0067">ATP-binding</keyword>
<evidence type="ECO:0000313" key="6">
    <source>
        <dbReference type="Proteomes" id="UP001432027"/>
    </source>
</evidence>
<dbReference type="SUPFAM" id="SSF56112">
    <property type="entry name" value="Protein kinase-like (PK-like)"/>
    <property type="match status" value="1"/>
</dbReference>
<keyword evidence="6" id="KW-1185">Reference proteome</keyword>
<dbReference type="GO" id="GO:0005524">
    <property type="term" value="F:ATP binding"/>
    <property type="evidence" value="ECO:0007669"/>
    <property type="project" value="UniProtKB-KW"/>
</dbReference>
<evidence type="ECO:0000256" key="1">
    <source>
        <dbReference type="ARBA" id="ARBA00022679"/>
    </source>
</evidence>
<dbReference type="GO" id="GO:0004694">
    <property type="term" value="F:eukaryotic translation initiation factor 2alpha kinase activity"/>
    <property type="evidence" value="ECO:0007669"/>
    <property type="project" value="TreeGrafter"/>
</dbReference>
<dbReference type="InterPro" id="IPR011009">
    <property type="entry name" value="Kinase-like_dom_sf"/>
</dbReference>
<dbReference type="GO" id="GO:0005634">
    <property type="term" value="C:nucleus"/>
    <property type="evidence" value="ECO:0007669"/>
    <property type="project" value="TreeGrafter"/>
</dbReference>
<proteinExistence type="predicted"/>
<reference evidence="5" key="1">
    <citation type="submission" date="2023-10" db="EMBL/GenBank/DDBJ databases">
        <title>Genome assembly of Pristionchus species.</title>
        <authorList>
            <person name="Yoshida K."/>
            <person name="Sommer R.J."/>
        </authorList>
    </citation>
    <scope>NUCLEOTIDE SEQUENCE</scope>
    <source>
        <strain evidence="5">RS0144</strain>
    </source>
</reference>
<gene>
    <name evidence="5" type="ORF">PENTCL1PPCAC_8476</name>
</gene>
<protein>
    <recommendedName>
        <fullName evidence="7">Protein kinase</fullName>
    </recommendedName>
</protein>
<evidence type="ECO:0000256" key="3">
    <source>
        <dbReference type="ARBA" id="ARBA00022777"/>
    </source>
</evidence>
<keyword evidence="2" id="KW-0547">Nucleotide-binding</keyword>
<organism evidence="5 6">
    <name type="scientific">Pristionchus entomophagus</name>
    <dbReference type="NCBI Taxonomy" id="358040"/>
    <lineage>
        <taxon>Eukaryota</taxon>
        <taxon>Metazoa</taxon>
        <taxon>Ecdysozoa</taxon>
        <taxon>Nematoda</taxon>
        <taxon>Chromadorea</taxon>
        <taxon>Rhabditida</taxon>
        <taxon>Rhabditina</taxon>
        <taxon>Diplogasteromorpha</taxon>
        <taxon>Diplogasteroidea</taxon>
        <taxon>Neodiplogasteridae</taxon>
        <taxon>Pristionchus</taxon>
    </lineage>
</organism>
<evidence type="ECO:0000256" key="2">
    <source>
        <dbReference type="ARBA" id="ARBA00022741"/>
    </source>
</evidence>
<dbReference type="GO" id="GO:0005737">
    <property type="term" value="C:cytoplasm"/>
    <property type="evidence" value="ECO:0007669"/>
    <property type="project" value="TreeGrafter"/>
</dbReference>
<comment type="caution">
    <text evidence="5">The sequence shown here is derived from an EMBL/GenBank/DDBJ whole genome shotgun (WGS) entry which is preliminary data.</text>
</comment>
<keyword evidence="1" id="KW-0808">Transferase</keyword>
<accession>A0AAV5T3L4</accession>
<dbReference type="AlphaFoldDB" id="A0AAV5T3L4"/>
<dbReference type="PANTHER" id="PTHR11042">
    <property type="entry name" value="EUKARYOTIC TRANSLATION INITIATION FACTOR 2-ALPHA KINASE EIF2-ALPHA KINASE -RELATED"/>
    <property type="match status" value="1"/>
</dbReference>
<evidence type="ECO:0000256" key="4">
    <source>
        <dbReference type="ARBA" id="ARBA00022840"/>
    </source>
</evidence>
<dbReference type="InterPro" id="IPR050339">
    <property type="entry name" value="CC_SR_Kinase"/>
</dbReference>